<protein>
    <submittedName>
        <fullName evidence="2">Glyoxalase</fullName>
    </submittedName>
</protein>
<dbReference type="Pfam" id="PF18029">
    <property type="entry name" value="Glyoxalase_6"/>
    <property type="match status" value="1"/>
</dbReference>
<evidence type="ECO:0000259" key="1">
    <source>
        <dbReference type="PROSITE" id="PS51819"/>
    </source>
</evidence>
<feature type="domain" description="VOC" evidence="1">
    <location>
        <begin position="2"/>
        <end position="118"/>
    </location>
</feature>
<dbReference type="PROSITE" id="PS51819">
    <property type="entry name" value="VOC"/>
    <property type="match status" value="1"/>
</dbReference>
<dbReference type="InterPro" id="IPR037523">
    <property type="entry name" value="VOC_core"/>
</dbReference>
<sequence>MIIRHVTVDCSDPFALASFWSAFTGWPVADGNGPDADWVVLEAPEGTPGLLFIRVPETKVVKNRVHLDWMPTTRTRDEEVDRARTLGATLYEDHRTPDGLGWATLRDPEGNEFCIEHHH</sequence>
<dbReference type="Proteomes" id="UP001317870">
    <property type="component" value="Chromosome"/>
</dbReference>
<accession>A0ABN6UC08</accession>
<dbReference type="InterPro" id="IPR029068">
    <property type="entry name" value="Glyas_Bleomycin-R_OHBP_Dase"/>
</dbReference>
<proteinExistence type="predicted"/>
<evidence type="ECO:0000313" key="2">
    <source>
        <dbReference type="EMBL" id="BDU02824.1"/>
    </source>
</evidence>
<gene>
    <name evidence="2" type="ORF">IFM12276_58520</name>
</gene>
<keyword evidence="3" id="KW-1185">Reference proteome</keyword>
<dbReference type="CDD" id="cd06587">
    <property type="entry name" value="VOC"/>
    <property type="match status" value="1"/>
</dbReference>
<name>A0ABN6UC08_9NOCA</name>
<dbReference type="PANTHER" id="PTHR35908">
    <property type="entry name" value="HYPOTHETICAL FUSION PROTEIN"/>
    <property type="match status" value="1"/>
</dbReference>
<dbReference type="EMBL" id="AP026978">
    <property type="protein sequence ID" value="BDU02824.1"/>
    <property type="molecule type" value="Genomic_DNA"/>
</dbReference>
<organism evidence="2 3">
    <name type="scientific">Nocardia sputorum</name>
    <dbReference type="NCBI Taxonomy" id="2984338"/>
    <lineage>
        <taxon>Bacteria</taxon>
        <taxon>Bacillati</taxon>
        <taxon>Actinomycetota</taxon>
        <taxon>Actinomycetes</taxon>
        <taxon>Mycobacteriales</taxon>
        <taxon>Nocardiaceae</taxon>
        <taxon>Nocardia</taxon>
    </lineage>
</organism>
<dbReference type="Gene3D" id="3.10.180.10">
    <property type="entry name" value="2,3-Dihydroxybiphenyl 1,2-Dioxygenase, domain 1"/>
    <property type="match status" value="1"/>
</dbReference>
<reference evidence="2 3" key="1">
    <citation type="submission" date="2022-11" db="EMBL/GenBank/DDBJ databases">
        <title>Genome Sequencing of Nocardia sp. ON39_IFM12276 and assembly.</title>
        <authorList>
            <person name="Shimojima M."/>
            <person name="Toyokawa M."/>
            <person name="Uesaka K."/>
        </authorList>
    </citation>
    <scope>NUCLEOTIDE SEQUENCE [LARGE SCALE GENOMIC DNA]</scope>
    <source>
        <strain evidence="2 3">IFM 12276</strain>
    </source>
</reference>
<evidence type="ECO:0000313" key="3">
    <source>
        <dbReference type="Proteomes" id="UP001317870"/>
    </source>
</evidence>
<dbReference type="SUPFAM" id="SSF54593">
    <property type="entry name" value="Glyoxalase/Bleomycin resistance protein/Dihydroxybiphenyl dioxygenase"/>
    <property type="match status" value="1"/>
</dbReference>
<dbReference type="RefSeq" id="WP_281875925.1">
    <property type="nucleotide sequence ID" value="NZ_AP026978.1"/>
</dbReference>
<dbReference type="PANTHER" id="PTHR35908:SF1">
    <property type="entry name" value="CONSERVED PROTEIN"/>
    <property type="match status" value="1"/>
</dbReference>
<dbReference type="InterPro" id="IPR041581">
    <property type="entry name" value="Glyoxalase_6"/>
</dbReference>